<dbReference type="InterPro" id="IPR006016">
    <property type="entry name" value="UspA"/>
</dbReference>
<dbReference type="InterPro" id="IPR006015">
    <property type="entry name" value="Universal_stress_UspA"/>
</dbReference>
<accession>A0ABR5CJF8</accession>
<dbReference type="Proteomes" id="UP000032503">
    <property type="component" value="Unassembled WGS sequence"/>
</dbReference>
<dbReference type="Gene3D" id="3.40.50.620">
    <property type="entry name" value="HUPs"/>
    <property type="match status" value="2"/>
</dbReference>
<keyword evidence="4" id="KW-1185">Reference proteome</keyword>
<dbReference type="RefSeq" id="WP_044439013.1">
    <property type="nucleotide sequence ID" value="NZ_JYFC01000001.1"/>
</dbReference>
<reference evidence="3 4" key="1">
    <citation type="journal article" date="2001" name="Int. J. Syst. Evol. Microbiol.">
        <title>Agreia bicolorata gen. nov., sp. nov., to accommodate actinobacteria isolated from narrow reed grass infected by the nematode Heteroanguina graminophila.</title>
        <authorList>
            <person name="Evtushenko L.I."/>
            <person name="Dorofeeva L.V."/>
            <person name="Dobrovolskaya T.G."/>
            <person name="Streshinskaya G.M."/>
            <person name="Subbotin S.A."/>
            <person name="Tiedje J.M."/>
        </authorList>
    </citation>
    <scope>NUCLEOTIDE SEQUENCE [LARGE SCALE GENOMIC DNA]</scope>
    <source>
        <strain evidence="3 4">VKM Ac-1804</strain>
    </source>
</reference>
<evidence type="ECO:0000313" key="3">
    <source>
        <dbReference type="EMBL" id="KJC65714.1"/>
    </source>
</evidence>
<gene>
    <name evidence="3" type="ORF">TZ00_02710</name>
</gene>
<feature type="domain" description="UspA" evidence="2">
    <location>
        <begin position="6"/>
        <end position="137"/>
    </location>
</feature>
<organism evidence="3 4">
    <name type="scientific">Agreia bicolorata</name>
    <dbReference type="NCBI Taxonomy" id="110935"/>
    <lineage>
        <taxon>Bacteria</taxon>
        <taxon>Bacillati</taxon>
        <taxon>Actinomycetota</taxon>
        <taxon>Actinomycetes</taxon>
        <taxon>Micrococcales</taxon>
        <taxon>Microbacteriaceae</taxon>
        <taxon>Agreia</taxon>
    </lineage>
</organism>
<feature type="domain" description="UspA" evidence="2">
    <location>
        <begin position="147"/>
        <end position="282"/>
    </location>
</feature>
<evidence type="ECO:0000256" key="1">
    <source>
        <dbReference type="ARBA" id="ARBA00008791"/>
    </source>
</evidence>
<dbReference type="PRINTS" id="PR01438">
    <property type="entry name" value="UNVRSLSTRESS"/>
</dbReference>
<dbReference type="SUPFAM" id="SSF52402">
    <property type="entry name" value="Adenine nucleotide alpha hydrolases-like"/>
    <property type="match status" value="2"/>
</dbReference>
<evidence type="ECO:0000259" key="2">
    <source>
        <dbReference type="Pfam" id="PF00582"/>
    </source>
</evidence>
<name>A0ABR5CJF8_9MICO</name>
<protein>
    <recommendedName>
        <fullName evidence="2">UspA domain-containing protein</fullName>
    </recommendedName>
</protein>
<dbReference type="EMBL" id="JYFC01000001">
    <property type="protein sequence ID" value="KJC65714.1"/>
    <property type="molecule type" value="Genomic_DNA"/>
</dbReference>
<proteinExistence type="inferred from homology"/>
<evidence type="ECO:0000313" key="4">
    <source>
        <dbReference type="Proteomes" id="UP000032503"/>
    </source>
</evidence>
<comment type="caution">
    <text evidence="3">The sequence shown here is derived from an EMBL/GenBank/DDBJ whole genome shotgun (WGS) entry which is preliminary data.</text>
</comment>
<dbReference type="InterPro" id="IPR014729">
    <property type="entry name" value="Rossmann-like_a/b/a_fold"/>
</dbReference>
<sequence>MYIMTSRTIVACGHGKSADAALAWAIHRSHWIKDPMMLVHVVEKTTLVPGKVLPPERFDRAQDLLDAAAENVREAVSGIDVRTQVITGDVVPSLVSHTDPDTLLVIGETGLAARAHSSWSIGVRVSARAAGPVAVIPSGVTPDRRGVVVGVDDTDECIRLAQTAAAEALATGQALHVIHAWRAPSMWLDSFPLDDEFIEDIAQAHRQLVDDILAALRREHPSLDITGQAVHGNAAQSLLQCDPLPALVVVGTRSKSPFERLLLGSVSRDVLLNLDAPAIIVPPVPAIHASPDNQDRASGSTRISL</sequence>
<comment type="similarity">
    <text evidence="1">Belongs to the universal stress protein A family.</text>
</comment>
<dbReference type="PANTHER" id="PTHR46268:SF6">
    <property type="entry name" value="UNIVERSAL STRESS PROTEIN UP12"/>
    <property type="match status" value="1"/>
</dbReference>
<dbReference type="PANTHER" id="PTHR46268">
    <property type="entry name" value="STRESS RESPONSE PROTEIN NHAX"/>
    <property type="match status" value="1"/>
</dbReference>
<dbReference type="Pfam" id="PF00582">
    <property type="entry name" value="Usp"/>
    <property type="match status" value="2"/>
</dbReference>